<name>A0A067QRM7_ZOONE</name>
<gene>
    <name evidence="1" type="ORF">L798_13482</name>
</gene>
<dbReference type="AlphaFoldDB" id="A0A067QRM7"/>
<dbReference type="EMBL" id="KK853018">
    <property type="protein sequence ID" value="KDR12431.1"/>
    <property type="molecule type" value="Genomic_DNA"/>
</dbReference>
<dbReference type="PANTHER" id="PTHR14633">
    <property type="entry name" value="LITTLE ELONGATION COMPLEX SUBUNIT 2"/>
    <property type="match status" value="1"/>
</dbReference>
<sequence length="259" mass="30162">MFHVTAMKKKIKYPKKSSLNAEQQAMYLQLLVKFAKKHSPFPTPLEQKELQQYEAFHDKVVAERFEFIHFVKQRCALTQDRYLVINPDVKKYIEEMWQHRLSRASKYPADYEPLRLLPLVYSDKKKPVVMKLEENLLEVGSIPFIFLPKFKNPIHIPTDYSRMRARFPPESDGTRNTFKIPVSEDKNAETFAVAGGVHVVISSSALKRITDNHPPNFEKAWDLPVIVKEYKQCDNKVVKVVYLNKALPPKCLTTVEKNT</sequence>
<keyword evidence="2" id="KW-1185">Reference proteome</keyword>
<proteinExistence type="predicted"/>
<organism evidence="1 2">
    <name type="scientific">Zootermopsis nevadensis</name>
    <name type="common">Dampwood termite</name>
    <dbReference type="NCBI Taxonomy" id="136037"/>
    <lineage>
        <taxon>Eukaryota</taxon>
        <taxon>Metazoa</taxon>
        <taxon>Ecdysozoa</taxon>
        <taxon>Arthropoda</taxon>
        <taxon>Hexapoda</taxon>
        <taxon>Insecta</taxon>
        <taxon>Pterygota</taxon>
        <taxon>Neoptera</taxon>
        <taxon>Polyneoptera</taxon>
        <taxon>Dictyoptera</taxon>
        <taxon>Blattodea</taxon>
        <taxon>Blattoidea</taxon>
        <taxon>Termitoidae</taxon>
        <taxon>Termopsidae</taxon>
        <taxon>Zootermopsis</taxon>
    </lineage>
</organism>
<evidence type="ECO:0000313" key="2">
    <source>
        <dbReference type="Proteomes" id="UP000027135"/>
    </source>
</evidence>
<evidence type="ECO:0000313" key="1">
    <source>
        <dbReference type="EMBL" id="KDR12431.1"/>
    </source>
</evidence>
<reference evidence="1 2" key="1">
    <citation type="journal article" date="2014" name="Nat. Commun.">
        <title>Molecular traces of alternative social organization in a termite genome.</title>
        <authorList>
            <person name="Terrapon N."/>
            <person name="Li C."/>
            <person name="Robertson H.M."/>
            <person name="Ji L."/>
            <person name="Meng X."/>
            <person name="Booth W."/>
            <person name="Chen Z."/>
            <person name="Childers C.P."/>
            <person name="Glastad K.M."/>
            <person name="Gokhale K."/>
            <person name="Gowin J."/>
            <person name="Gronenberg W."/>
            <person name="Hermansen R.A."/>
            <person name="Hu H."/>
            <person name="Hunt B.G."/>
            <person name="Huylmans A.K."/>
            <person name="Khalil S.M."/>
            <person name="Mitchell R.D."/>
            <person name="Munoz-Torres M.C."/>
            <person name="Mustard J.A."/>
            <person name="Pan H."/>
            <person name="Reese J.T."/>
            <person name="Scharf M.E."/>
            <person name="Sun F."/>
            <person name="Vogel H."/>
            <person name="Xiao J."/>
            <person name="Yang W."/>
            <person name="Yang Z."/>
            <person name="Yang Z."/>
            <person name="Zhou J."/>
            <person name="Zhu J."/>
            <person name="Brent C.S."/>
            <person name="Elsik C.G."/>
            <person name="Goodisman M.A."/>
            <person name="Liberles D.A."/>
            <person name="Roe R.M."/>
            <person name="Vargo E.L."/>
            <person name="Vilcinskas A."/>
            <person name="Wang J."/>
            <person name="Bornberg-Bauer E."/>
            <person name="Korb J."/>
            <person name="Zhang G."/>
            <person name="Liebig J."/>
        </authorList>
    </citation>
    <scope>NUCLEOTIDE SEQUENCE [LARGE SCALE GENOMIC DNA]</scope>
    <source>
        <tissue evidence="1">Whole organism</tissue>
    </source>
</reference>
<protein>
    <submittedName>
        <fullName evidence="1">NMDA receptor-regulated protein 2</fullName>
    </submittedName>
</protein>
<dbReference type="PANTHER" id="PTHR14633:SF3">
    <property type="entry name" value="LITTLE ELONGATION COMPLEX SUBUNIT 2"/>
    <property type="match status" value="1"/>
</dbReference>
<dbReference type="InParanoid" id="A0A067QRM7"/>
<dbReference type="Proteomes" id="UP000027135">
    <property type="component" value="Unassembled WGS sequence"/>
</dbReference>
<accession>A0A067QRM7</accession>
<dbReference type="STRING" id="136037.A0A067QRM7"/>
<dbReference type="GO" id="GO:0042796">
    <property type="term" value="P:snRNA transcription by RNA polymerase III"/>
    <property type="evidence" value="ECO:0007669"/>
    <property type="project" value="TreeGrafter"/>
</dbReference>
<dbReference type="GO" id="GO:0042795">
    <property type="term" value="P:snRNA transcription by RNA polymerase II"/>
    <property type="evidence" value="ECO:0007669"/>
    <property type="project" value="TreeGrafter"/>
</dbReference>
<dbReference type="GO" id="GO:0045945">
    <property type="term" value="P:positive regulation of transcription by RNA polymerase III"/>
    <property type="evidence" value="ECO:0007669"/>
    <property type="project" value="TreeGrafter"/>
</dbReference>
<keyword evidence="1" id="KW-0675">Receptor</keyword>